<comment type="caution">
    <text evidence="3">The sequence shown here is derived from an EMBL/GenBank/DDBJ whole genome shotgun (WGS) entry which is preliminary data.</text>
</comment>
<dbReference type="PANTHER" id="PTHR30441">
    <property type="entry name" value="DUF748 DOMAIN-CONTAINING PROTEIN"/>
    <property type="match status" value="1"/>
</dbReference>
<evidence type="ECO:0000313" key="3">
    <source>
        <dbReference type="EMBL" id="MFC0349463.1"/>
    </source>
</evidence>
<dbReference type="Proteomes" id="UP001589844">
    <property type="component" value="Unassembled WGS sequence"/>
</dbReference>
<reference evidence="3 4" key="1">
    <citation type="submission" date="2024-09" db="EMBL/GenBank/DDBJ databases">
        <authorList>
            <person name="Sun Q."/>
            <person name="Mori K."/>
        </authorList>
    </citation>
    <scope>NUCLEOTIDE SEQUENCE [LARGE SCALE GENOMIC DNA]</scope>
    <source>
        <strain evidence="3 4">CCM 8677</strain>
    </source>
</reference>
<feature type="transmembrane region" description="Helical" evidence="1">
    <location>
        <begin position="7"/>
        <end position="30"/>
    </location>
</feature>
<protein>
    <submittedName>
        <fullName evidence="3">AsmA family protein</fullName>
    </submittedName>
</protein>
<dbReference type="PANTHER" id="PTHR30441:SF4">
    <property type="entry name" value="PROTEIN ASMA"/>
    <property type="match status" value="1"/>
</dbReference>
<feature type="domain" description="AsmA" evidence="2">
    <location>
        <begin position="1"/>
        <end position="606"/>
    </location>
</feature>
<dbReference type="InterPro" id="IPR007844">
    <property type="entry name" value="AsmA"/>
</dbReference>
<evidence type="ECO:0000256" key="1">
    <source>
        <dbReference type="SAM" id="Phobius"/>
    </source>
</evidence>
<name>A0ABV6ICZ8_9BURK</name>
<evidence type="ECO:0000313" key="4">
    <source>
        <dbReference type="Proteomes" id="UP001589844"/>
    </source>
</evidence>
<evidence type="ECO:0000259" key="2">
    <source>
        <dbReference type="Pfam" id="PF05170"/>
    </source>
</evidence>
<organism evidence="3 4">
    <name type="scientific">Undibacterium danionis</name>
    <dbReference type="NCBI Taxonomy" id="1812100"/>
    <lineage>
        <taxon>Bacteria</taxon>
        <taxon>Pseudomonadati</taxon>
        <taxon>Pseudomonadota</taxon>
        <taxon>Betaproteobacteria</taxon>
        <taxon>Burkholderiales</taxon>
        <taxon>Oxalobacteraceae</taxon>
        <taxon>Undibacterium</taxon>
    </lineage>
</organism>
<sequence>MNKPLKILVIAVSAIVLIIGLGIAYLSFVFDPNQFKSQLIELVKEKKHRTLAIDGNIQLNFFPKLGVSLEKVRLSEFESPTQFANLDKAQVSLALMPLLQKQIVVDKVSLYGLQLRYQRDAQGKSNIDDLLAKDAADNTVKTDSTNSKQMRFDIEGVDIANSQFEVDDQKAALKGSIKDLYLSTGKIGDKNKTPVKFNAAFNFQQPKAEAKIDLNTQLSFDMTQKSLALQDFKTLIAGKLGNDTVEVLLETAALNLNTEHSNSEQIKLKAKLKGAQELGANIMLNKFALQDKQLSIAEVQMQAESKQGGASKQLELKSPIAMDMNTQLLKLSQLAIQLKINDPKLAQTAIAIPVTGHVSVNLKEKNIDSVLAAKFDETQLHASVQVQNFSAPAINFKVDVDKLNLDRYIKASTEPAKATESKEEDLNLAGLKALNLNGVVRIGTLQVKNLHINQVNLPIKAAQGEISMSGLQAQLYQGEVAGNIRFDVDGNRLQMQQKLSNIQINPLLVDFMNKDIVEGRGTLNLQINTHGKRVSQFKENLNGSISTQLLDGAVKGINLAKSLRDFKAKILNKTDQQQGANKNEKTDFSALSASINFVDGVGNSDDLDMKSPFLRVGGKGKVDLRANNLDYTAKVTVVNTATGQDGTDLSQLKDISIPVRISGPFDKLSYQLQFAQIGSEALKSAFKAKAAPVLEEKKKELKEKVNDQLKDKFKGLFER</sequence>
<dbReference type="RefSeq" id="WP_390211084.1">
    <property type="nucleotide sequence ID" value="NZ_JBHLXJ010000007.1"/>
</dbReference>
<keyword evidence="4" id="KW-1185">Reference proteome</keyword>
<keyword evidence="1" id="KW-0812">Transmembrane</keyword>
<accession>A0ABV6ICZ8</accession>
<keyword evidence="1" id="KW-1133">Transmembrane helix</keyword>
<dbReference type="EMBL" id="JBHLXJ010000007">
    <property type="protein sequence ID" value="MFC0349463.1"/>
    <property type="molecule type" value="Genomic_DNA"/>
</dbReference>
<dbReference type="InterPro" id="IPR052894">
    <property type="entry name" value="AsmA-related"/>
</dbReference>
<proteinExistence type="predicted"/>
<keyword evidence="1" id="KW-0472">Membrane</keyword>
<dbReference type="Pfam" id="PF05170">
    <property type="entry name" value="AsmA"/>
    <property type="match status" value="1"/>
</dbReference>
<gene>
    <name evidence="3" type="ORF">ACFFJH_06570</name>
</gene>